<dbReference type="InterPro" id="IPR036890">
    <property type="entry name" value="HATPase_C_sf"/>
</dbReference>
<dbReference type="EMBL" id="JACHIO010000015">
    <property type="protein sequence ID" value="MBB5065318.1"/>
    <property type="molecule type" value="Genomic_DNA"/>
</dbReference>
<feature type="transmembrane region" description="Helical" evidence="1">
    <location>
        <begin position="140"/>
        <end position="157"/>
    </location>
</feature>
<dbReference type="AlphaFoldDB" id="A0A7W7ZSI0"/>
<dbReference type="PROSITE" id="PS51257">
    <property type="entry name" value="PROKAR_LIPOPROTEIN"/>
    <property type="match status" value="1"/>
</dbReference>
<dbReference type="Gene3D" id="3.30.565.10">
    <property type="entry name" value="Histidine kinase-like ATPase, C-terminal domain"/>
    <property type="match status" value="1"/>
</dbReference>
<dbReference type="InterPro" id="IPR003594">
    <property type="entry name" value="HATPase_dom"/>
</dbReference>
<dbReference type="GO" id="GO:0016020">
    <property type="term" value="C:membrane"/>
    <property type="evidence" value="ECO:0007669"/>
    <property type="project" value="InterPro"/>
</dbReference>
<keyword evidence="4" id="KW-0418">Kinase</keyword>
<keyword evidence="4" id="KW-0808">Transferase</keyword>
<evidence type="ECO:0000256" key="1">
    <source>
        <dbReference type="SAM" id="Phobius"/>
    </source>
</evidence>
<reference evidence="4 5" key="1">
    <citation type="submission" date="2020-08" db="EMBL/GenBank/DDBJ databases">
        <title>Genomic Encyclopedia of Type Strains, Phase IV (KMG-V): Genome sequencing to study the core and pangenomes of soil and plant-associated prokaryotes.</title>
        <authorList>
            <person name="Whitman W."/>
        </authorList>
    </citation>
    <scope>NUCLEOTIDE SEQUENCE [LARGE SCALE GENOMIC DNA]</scope>
    <source>
        <strain evidence="4 5">X5P3</strain>
    </source>
</reference>
<evidence type="ECO:0000313" key="5">
    <source>
        <dbReference type="Proteomes" id="UP000584867"/>
    </source>
</evidence>
<dbReference type="RefSeq" id="WP_184257898.1">
    <property type="nucleotide sequence ID" value="NZ_JACHIO010000015.1"/>
</dbReference>
<dbReference type="Proteomes" id="UP000584867">
    <property type="component" value="Unassembled WGS sequence"/>
</dbReference>
<comment type="caution">
    <text evidence="4">The sequence shown here is derived from an EMBL/GenBank/DDBJ whole genome shotgun (WGS) entry which is preliminary data.</text>
</comment>
<dbReference type="PANTHER" id="PTHR34220:SF7">
    <property type="entry name" value="SENSOR HISTIDINE KINASE YPDA"/>
    <property type="match status" value="1"/>
</dbReference>
<dbReference type="PANTHER" id="PTHR34220">
    <property type="entry name" value="SENSOR HISTIDINE KINASE YPDA"/>
    <property type="match status" value="1"/>
</dbReference>
<dbReference type="SUPFAM" id="SSF55874">
    <property type="entry name" value="ATPase domain of HSP90 chaperone/DNA topoisomerase II/histidine kinase"/>
    <property type="match status" value="1"/>
</dbReference>
<evidence type="ECO:0000259" key="2">
    <source>
        <dbReference type="Pfam" id="PF02518"/>
    </source>
</evidence>
<dbReference type="InterPro" id="IPR010559">
    <property type="entry name" value="Sig_transdc_His_kin_internal"/>
</dbReference>
<keyword evidence="1" id="KW-0812">Transmembrane</keyword>
<evidence type="ECO:0000313" key="4">
    <source>
        <dbReference type="EMBL" id="MBB5065318.1"/>
    </source>
</evidence>
<feature type="domain" description="Signal transduction histidine kinase internal region" evidence="3">
    <location>
        <begin position="176"/>
        <end position="256"/>
    </location>
</feature>
<dbReference type="InterPro" id="IPR050640">
    <property type="entry name" value="Bact_2-comp_sensor_kinase"/>
</dbReference>
<organism evidence="4 5">
    <name type="scientific">Granulicella mallensis</name>
    <dbReference type="NCBI Taxonomy" id="940614"/>
    <lineage>
        <taxon>Bacteria</taxon>
        <taxon>Pseudomonadati</taxon>
        <taxon>Acidobacteriota</taxon>
        <taxon>Terriglobia</taxon>
        <taxon>Terriglobales</taxon>
        <taxon>Acidobacteriaceae</taxon>
        <taxon>Granulicella</taxon>
    </lineage>
</organism>
<dbReference type="GO" id="GO:0000155">
    <property type="term" value="F:phosphorelay sensor kinase activity"/>
    <property type="evidence" value="ECO:0007669"/>
    <property type="project" value="InterPro"/>
</dbReference>
<sequence length="370" mass="41156">MLRYLKSSNTGEGHVHAFTLIACVSSLLALAAAAECHSAVVASHAAAPLLPSLVYGLVLWGWWGVVAYCQWIGLRRWPKASFLSWRLLLLHLVLGTAVSVVHSYLMQATVAWCLRTWPGLYQAGYAELQYLNLGHFSLELLLYGFILGACLAVHLYLKSQEDNLRSIELEKQLSTAHLRALQMQIDPHFLFNTLNTVTALVEFDRKDEALETLGSLNTLLRTTLASNSPEKVPLGKELQMIESYLAIEQVRFADRLRVDVRIEPDALRGLVPCFLLQPLVENAIRHGIAHCKSDGVVEASARREGRHLQLRIRDNGPGSNAPTKPGHGIGLRNTRDRLTHFYRDDYAMSANALAEGGFEVSIKIPYELAV</sequence>
<proteinExistence type="predicted"/>
<name>A0A7W7ZSI0_9BACT</name>
<evidence type="ECO:0000259" key="3">
    <source>
        <dbReference type="Pfam" id="PF06580"/>
    </source>
</evidence>
<gene>
    <name evidence="4" type="ORF">HDF15_003681</name>
</gene>
<feature type="transmembrane region" description="Helical" evidence="1">
    <location>
        <begin position="83"/>
        <end position="105"/>
    </location>
</feature>
<feature type="transmembrane region" description="Helical" evidence="1">
    <location>
        <begin position="49"/>
        <end position="71"/>
    </location>
</feature>
<accession>A0A7W7ZSI0</accession>
<keyword evidence="1" id="KW-0472">Membrane</keyword>
<dbReference type="Pfam" id="PF02518">
    <property type="entry name" value="HATPase_c"/>
    <property type="match status" value="1"/>
</dbReference>
<keyword evidence="1" id="KW-1133">Transmembrane helix</keyword>
<dbReference type="Pfam" id="PF06580">
    <property type="entry name" value="His_kinase"/>
    <property type="match status" value="1"/>
</dbReference>
<protein>
    <submittedName>
        <fullName evidence="4">Sensor histidine kinase YesM</fullName>
    </submittedName>
</protein>
<feature type="domain" description="Histidine kinase/HSP90-like ATPase" evidence="2">
    <location>
        <begin position="275"/>
        <end position="366"/>
    </location>
</feature>